<dbReference type="FunFam" id="2.40.50.140:FF:000012">
    <property type="entry name" value="DNA ligase"/>
    <property type="match status" value="1"/>
</dbReference>
<feature type="binding site" evidence="14">
    <location>
        <position position="410"/>
    </location>
    <ligand>
        <name>Zn(2+)</name>
        <dbReference type="ChEBI" id="CHEBI:29105"/>
    </ligand>
</feature>
<dbReference type="InterPro" id="IPR013839">
    <property type="entry name" value="DNAligase_adenylation"/>
</dbReference>
<dbReference type="Proteomes" id="UP000317243">
    <property type="component" value="Unassembled WGS sequence"/>
</dbReference>
<dbReference type="GO" id="GO:0003911">
    <property type="term" value="F:DNA ligase (NAD+) activity"/>
    <property type="evidence" value="ECO:0007669"/>
    <property type="project" value="UniProtKB-UniRule"/>
</dbReference>
<dbReference type="NCBIfam" id="TIGR00575">
    <property type="entry name" value="dnlj"/>
    <property type="match status" value="1"/>
</dbReference>
<keyword evidence="11 14" id="KW-0234">DNA repair</keyword>
<keyword evidence="5 14" id="KW-0235">DNA replication</keyword>
<feature type="binding site" evidence="14">
    <location>
        <begin position="33"/>
        <end position="37"/>
    </location>
    <ligand>
        <name>NAD(+)</name>
        <dbReference type="ChEBI" id="CHEBI:57540"/>
    </ligand>
</feature>
<gene>
    <name evidence="14 17" type="primary">ligA</name>
    <name evidence="17" type="ORF">KOR42_51340</name>
</gene>
<evidence type="ECO:0000256" key="8">
    <source>
        <dbReference type="ARBA" id="ARBA00022833"/>
    </source>
</evidence>
<evidence type="ECO:0000256" key="1">
    <source>
        <dbReference type="ARBA" id="ARBA00004067"/>
    </source>
</evidence>
<dbReference type="AlphaFoldDB" id="A0A5C5VQG4"/>
<dbReference type="InterPro" id="IPR018239">
    <property type="entry name" value="DNA_ligase_AS"/>
</dbReference>
<evidence type="ECO:0000313" key="17">
    <source>
        <dbReference type="EMBL" id="TWT39832.1"/>
    </source>
</evidence>
<dbReference type="SUPFAM" id="SSF56091">
    <property type="entry name" value="DNA ligase/mRNA capping enzyme, catalytic domain"/>
    <property type="match status" value="1"/>
</dbReference>
<keyword evidence="9 14" id="KW-0460">Magnesium</keyword>
<dbReference type="Pfam" id="PF03119">
    <property type="entry name" value="DNA_ligase_ZBD"/>
    <property type="match status" value="1"/>
</dbReference>
<feature type="active site" description="N6-AMP-lysine intermediate" evidence="14">
    <location>
        <position position="115"/>
    </location>
</feature>
<dbReference type="SUPFAM" id="SSF47781">
    <property type="entry name" value="RuvA domain 2-like"/>
    <property type="match status" value="1"/>
</dbReference>
<dbReference type="Pfam" id="PF12826">
    <property type="entry name" value="HHH_2"/>
    <property type="match status" value="1"/>
</dbReference>
<dbReference type="CDD" id="cd17748">
    <property type="entry name" value="BRCT_DNA_ligase_like"/>
    <property type="match status" value="1"/>
</dbReference>
<feature type="binding site" evidence="14">
    <location>
        <position position="313"/>
    </location>
    <ligand>
        <name>NAD(+)</name>
        <dbReference type="ChEBI" id="CHEBI:57540"/>
    </ligand>
</feature>
<dbReference type="Gene3D" id="2.40.50.140">
    <property type="entry name" value="Nucleic acid-binding proteins"/>
    <property type="match status" value="1"/>
</dbReference>
<feature type="binding site" evidence="14">
    <location>
        <position position="136"/>
    </location>
    <ligand>
        <name>NAD(+)</name>
        <dbReference type="ChEBI" id="CHEBI:57540"/>
    </ligand>
</feature>
<keyword evidence="18" id="KW-1185">Reference proteome</keyword>
<comment type="catalytic activity">
    <reaction evidence="12 14 15">
        <text>NAD(+) + (deoxyribonucleotide)n-3'-hydroxyl + 5'-phospho-(deoxyribonucleotide)m = (deoxyribonucleotide)n+m + AMP + beta-nicotinamide D-nucleotide.</text>
        <dbReference type="EC" id="6.5.1.2"/>
    </reaction>
</comment>
<dbReference type="InterPro" id="IPR003583">
    <property type="entry name" value="Hlx-hairpin-Hlx_DNA-bd_motif"/>
</dbReference>
<evidence type="ECO:0000256" key="6">
    <source>
        <dbReference type="ARBA" id="ARBA00022723"/>
    </source>
</evidence>
<dbReference type="PROSITE" id="PS01056">
    <property type="entry name" value="DNA_LIGASE_N2"/>
    <property type="match status" value="1"/>
</dbReference>
<evidence type="ECO:0000256" key="14">
    <source>
        <dbReference type="HAMAP-Rule" id="MF_01588"/>
    </source>
</evidence>
<feature type="binding site" evidence="14">
    <location>
        <position position="113"/>
    </location>
    <ligand>
        <name>NAD(+)</name>
        <dbReference type="ChEBI" id="CHEBI:57540"/>
    </ligand>
</feature>
<dbReference type="Gene3D" id="3.30.470.30">
    <property type="entry name" value="DNA ligase/mRNA capping enzyme"/>
    <property type="match status" value="1"/>
</dbReference>
<dbReference type="SUPFAM" id="SSF50249">
    <property type="entry name" value="Nucleic acid-binding proteins"/>
    <property type="match status" value="1"/>
</dbReference>
<dbReference type="FunFam" id="1.10.150.20:FF:000007">
    <property type="entry name" value="DNA ligase"/>
    <property type="match status" value="1"/>
</dbReference>
<dbReference type="InterPro" id="IPR001357">
    <property type="entry name" value="BRCT_dom"/>
</dbReference>
<dbReference type="NCBIfam" id="NF005932">
    <property type="entry name" value="PRK07956.1"/>
    <property type="match status" value="1"/>
</dbReference>
<dbReference type="InterPro" id="IPR010994">
    <property type="entry name" value="RuvA_2-like"/>
</dbReference>
<organism evidence="17 18">
    <name type="scientific">Thalassoglobus neptunius</name>
    <dbReference type="NCBI Taxonomy" id="1938619"/>
    <lineage>
        <taxon>Bacteria</taxon>
        <taxon>Pseudomonadati</taxon>
        <taxon>Planctomycetota</taxon>
        <taxon>Planctomycetia</taxon>
        <taxon>Planctomycetales</taxon>
        <taxon>Planctomycetaceae</taxon>
        <taxon>Thalassoglobus</taxon>
    </lineage>
</organism>
<evidence type="ECO:0000256" key="5">
    <source>
        <dbReference type="ARBA" id="ARBA00022705"/>
    </source>
</evidence>
<comment type="caution">
    <text evidence="17">The sequence shown here is derived from an EMBL/GenBank/DDBJ whole genome shotgun (WGS) entry which is preliminary data.</text>
</comment>
<keyword evidence="8 14" id="KW-0862">Zinc</keyword>
<dbReference type="EMBL" id="SIHI01000066">
    <property type="protein sequence ID" value="TWT39832.1"/>
    <property type="molecule type" value="Genomic_DNA"/>
</dbReference>
<evidence type="ECO:0000256" key="15">
    <source>
        <dbReference type="RuleBase" id="RU000618"/>
    </source>
</evidence>
<dbReference type="InterPro" id="IPR041663">
    <property type="entry name" value="DisA/LigA_HHH"/>
</dbReference>
<feature type="binding site" evidence="14">
    <location>
        <position position="289"/>
    </location>
    <ligand>
        <name>NAD(+)</name>
        <dbReference type="ChEBI" id="CHEBI:57540"/>
    </ligand>
</feature>
<evidence type="ECO:0000256" key="13">
    <source>
        <dbReference type="ARBA" id="ARBA00060881"/>
    </source>
</evidence>
<dbReference type="PROSITE" id="PS01055">
    <property type="entry name" value="DNA_LIGASE_N1"/>
    <property type="match status" value="1"/>
</dbReference>
<sequence>MSDLPQKEVQFLREEIRRHNRLYYVESNPEVSDVEFDRLLKRLEALEKKFPELDSPDSPTHKVGGEPIDGFETVPHRLPMLSIDNVFSIEGVREFDQKVRKLLEVEEVAYSVEYKIDGVALALVYENGQLVRGVTRGDGQKGDDITQNAITIGGVPLNLETNDPPELLEVRGEAYIANSDFVELNKIQDSLGREAFKNPRNTTSGALKQLDPKQCAARRVRFFAHGVGAFDGIQFRDHHDYLKHLREWGIPTTPHVQSMKGIDAALEHCQTMMENLHELDFEVDGLVIKVSPFADRELLGNTSKSPRWLIAYKWERYEATTQIERIEIQVGKTGALTPVAHLEPVEIAGTTVSRSSLHNRDELERLGVMIGDFVVVEKAGKIIPHVVRVEEHRRTGNEVAFEFPERCPVCDSPVMQDEGGVYIRCVNPACPAQLRESLRYYASRQAMDIDGMGIKVIEQLLDAGLVKGYADLYKLRELREQLLNLDRFGEKSVDKLLDAIDESKDRPLWRLLTGLNIRHVGRNNSQVLENRFGTIDVIRAQSEESLADVHEIGPVIAKSVHQFFHSDFGIEIIERLRECGLNFGTEVQESDSETASEESPVLDGQTFVVTGTLEHYTRDEIHELIRQHGGKASSSISRKTTSLIAGEQAGSKLEKAKSLDVPIISEVQFLEKIGKAP</sequence>
<name>A0A5C5VQG4_9PLAN</name>
<evidence type="ECO:0000256" key="3">
    <source>
        <dbReference type="ARBA" id="ARBA00013308"/>
    </source>
</evidence>
<evidence type="ECO:0000256" key="2">
    <source>
        <dbReference type="ARBA" id="ARBA00012722"/>
    </source>
</evidence>
<dbReference type="EC" id="6.5.1.2" evidence="2 14"/>
<evidence type="ECO:0000256" key="11">
    <source>
        <dbReference type="ARBA" id="ARBA00023204"/>
    </source>
</evidence>
<keyword evidence="10 14" id="KW-0520">NAD</keyword>
<dbReference type="Pfam" id="PF01653">
    <property type="entry name" value="DNA_ligase_aden"/>
    <property type="match status" value="1"/>
</dbReference>
<dbReference type="InterPro" id="IPR012340">
    <property type="entry name" value="NA-bd_OB-fold"/>
</dbReference>
<dbReference type="Pfam" id="PF03120">
    <property type="entry name" value="OB_DNA_ligase"/>
    <property type="match status" value="1"/>
</dbReference>
<keyword evidence="14" id="KW-0464">Manganese</keyword>
<dbReference type="PROSITE" id="PS50172">
    <property type="entry name" value="BRCT"/>
    <property type="match status" value="1"/>
</dbReference>
<dbReference type="PANTHER" id="PTHR23389:SF9">
    <property type="entry name" value="DNA LIGASE"/>
    <property type="match status" value="1"/>
</dbReference>
<dbReference type="CDD" id="cd00114">
    <property type="entry name" value="LIGANc"/>
    <property type="match status" value="1"/>
</dbReference>
<dbReference type="PANTHER" id="PTHR23389">
    <property type="entry name" value="CHROMOSOME TRANSMISSION FIDELITY FACTOR 18"/>
    <property type="match status" value="1"/>
</dbReference>
<evidence type="ECO:0000256" key="9">
    <source>
        <dbReference type="ARBA" id="ARBA00022842"/>
    </source>
</evidence>
<feature type="domain" description="BRCT" evidence="16">
    <location>
        <begin position="597"/>
        <end position="677"/>
    </location>
</feature>
<accession>A0A5C5VQG4</accession>
<dbReference type="Gene3D" id="3.40.50.10190">
    <property type="entry name" value="BRCT domain"/>
    <property type="match status" value="1"/>
</dbReference>
<dbReference type="InterPro" id="IPR036420">
    <property type="entry name" value="BRCT_dom_sf"/>
</dbReference>
<comment type="similarity">
    <text evidence="13 14">Belongs to the NAD-dependent DNA ligase family. LigA subfamily.</text>
</comment>
<dbReference type="PIRSF" id="PIRSF001604">
    <property type="entry name" value="LigA"/>
    <property type="match status" value="1"/>
</dbReference>
<dbReference type="SMART" id="SM00278">
    <property type="entry name" value="HhH1"/>
    <property type="match status" value="3"/>
</dbReference>
<evidence type="ECO:0000256" key="7">
    <source>
        <dbReference type="ARBA" id="ARBA00022763"/>
    </source>
</evidence>
<keyword evidence="6 14" id="KW-0479">Metal-binding</keyword>
<evidence type="ECO:0000313" key="18">
    <source>
        <dbReference type="Proteomes" id="UP000317243"/>
    </source>
</evidence>
<evidence type="ECO:0000256" key="12">
    <source>
        <dbReference type="ARBA" id="ARBA00034005"/>
    </source>
</evidence>
<dbReference type="SUPFAM" id="SSF52113">
    <property type="entry name" value="BRCT domain"/>
    <property type="match status" value="1"/>
</dbReference>
<keyword evidence="4 14" id="KW-0436">Ligase</keyword>
<dbReference type="GO" id="GO:0006260">
    <property type="term" value="P:DNA replication"/>
    <property type="evidence" value="ECO:0007669"/>
    <property type="project" value="UniProtKB-KW"/>
</dbReference>
<dbReference type="Pfam" id="PF00533">
    <property type="entry name" value="BRCT"/>
    <property type="match status" value="1"/>
</dbReference>
<dbReference type="HAMAP" id="MF_01588">
    <property type="entry name" value="DNA_ligase_A"/>
    <property type="match status" value="1"/>
</dbReference>
<dbReference type="GO" id="GO:0006281">
    <property type="term" value="P:DNA repair"/>
    <property type="evidence" value="ECO:0007669"/>
    <property type="project" value="UniProtKB-KW"/>
</dbReference>
<dbReference type="Gene3D" id="6.20.10.30">
    <property type="match status" value="1"/>
</dbReference>
<dbReference type="InterPro" id="IPR033136">
    <property type="entry name" value="DNA_ligase_CS"/>
</dbReference>
<dbReference type="InterPro" id="IPR001679">
    <property type="entry name" value="DNA_ligase"/>
</dbReference>
<feature type="binding site" evidence="14">
    <location>
        <position position="173"/>
    </location>
    <ligand>
        <name>NAD(+)</name>
        <dbReference type="ChEBI" id="CHEBI:57540"/>
    </ligand>
</feature>
<dbReference type="GO" id="GO:0003677">
    <property type="term" value="F:DNA binding"/>
    <property type="evidence" value="ECO:0007669"/>
    <property type="project" value="InterPro"/>
</dbReference>
<evidence type="ECO:0000256" key="4">
    <source>
        <dbReference type="ARBA" id="ARBA00022598"/>
    </source>
</evidence>
<feature type="binding site" evidence="14">
    <location>
        <position position="407"/>
    </location>
    <ligand>
        <name>Zn(2+)</name>
        <dbReference type="ChEBI" id="CHEBI:29105"/>
    </ligand>
</feature>
<dbReference type="SMART" id="SM00292">
    <property type="entry name" value="BRCT"/>
    <property type="match status" value="1"/>
</dbReference>
<dbReference type="Gene3D" id="1.10.150.20">
    <property type="entry name" value="5' to 3' exonuclease, C-terminal subdomain"/>
    <property type="match status" value="2"/>
</dbReference>
<dbReference type="SMART" id="SM00532">
    <property type="entry name" value="LIGANc"/>
    <property type="match status" value="1"/>
</dbReference>
<comment type="function">
    <text evidence="1 14">DNA ligase that catalyzes the formation of phosphodiester linkages between 5'-phosphoryl and 3'-hydroxyl groups in double-stranded DNA using NAD as a coenzyme and as the energy source for the reaction. It is essential for DNA replication and repair of damaged DNA.</text>
</comment>
<dbReference type="OrthoDB" id="9759736at2"/>
<dbReference type="GO" id="GO:0046872">
    <property type="term" value="F:metal ion binding"/>
    <property type="evidence" value="ECO:0007669"/>
    <property type="project" value="UniProtKB-KW"/>
</dbReference>
<dbReference type="InterPro" id="IPR004149">
    <property type="entry name" value="Znf_DNAligase_C4"/>
</dbReference>
<proteinExistence type="inferred from homology"/>
<dbReference type="InterPro" id="IPR004150">
    <property type="entry name" value="NAD_DNA_ligase_OB"/>
</dbReference>
<feature type="binding site" evidence="14">
    <location>
        <position position="430"/>
    </location>
    <ligand>
        <name>Zn(2+)</name>
        <dbReference type="ChEBI" id="CHEBI:29105"/>
    </ligand>
</feature>
<comment type="cofactor">
    <cofactor evidence="14">
        <name>Mg(2+)</name>
        <dbReference type="ChEBI" id="CHEBI:18420"/>
    </cofactor>
    <cofactor evidence="14">
        <name>Mn(2+)</name>
        <dbReference type="ChEBI" id="CHEBI:29035"/>
    </cofactor>
</comment>
<reference evidence="17 18" key="1">
    <citation type="submission" date="2019-02" db="EMBL/GenBank/DDBJ databases">
        <title>Deep-cultivation of Planctomycetes and their phenomic and genomic characterization uncovers novel biology.</title>
        <authorList>
            <person name="Wiegand S."/>
            <person name="Jogler M."/>
            <person name="Boedeker C."/>
            <person name="Pinto D."/>
            <person name="Vollmers J."/>
            <person name="Rivas-Marin E."/>
            <person name="Kohn T."/>
            <person name="Peeters S.H."/>
            <person name="Heuer A."/>
            <person name="Rast P."/>
            <person name="Oberbeckmann S."/>
            <person name="Bunk B."/>
            <person name="Jeske O."/>
            <person name="Meyerdierks A."/>
            <person name="Storesund J.E."/>
            <person name="Kallscheuer N."/>
            <person name="Luecker S."/>
            <person name="Lage O.M."/>
            <person name="Pohl T."/>
            <person name="Merkel B.J."/>
            <person name="Hornburger P."/>
            <person name="Mueller R.-W."/>
            <person name="Bruemmer F."/>
            <person name="Labrenz M."/>
            <person name="Spormann A.M."/>
            <person name="Op Den Camp H."/>
            <person name="Overmann J."/>
            <person name="Amann R."/>
            <person name="Jetten M.S.M."/>
            <person name="Mascher T."/>
            <person name="Medema M.H."/>
            <person name="Devos D.P."/>
            <person name="Kaster A.-K."/>
            <person name="Ovreas L."/>
            <person name="Rohde M."/>
            <person name="Galperin M.Y."/>
            <person name="Jogler C."/>
        </authorList>
    </citation>
    <scope>NUCLEOTIDE SEQUENCE [LARGE SCALE GENOMIC DNA]</scope>
    <source>
        <strain evidence="17 18">KOR42</strain>
    </source>
</reference>
<evidence type="ECO:0000259" key="16">
    <source>
        <dbReference type="PROSITE" id="PS50172"/>
    </source>
</evidence>
<feature type="binding site" evidence="14">
    <location>
        <position position="425"/>
    </location>
    <ligand>
        <name>Zn(2+)</name>
        <dbReference type="ChEBI" id="CHEBI:29105"/>
    </ligand>
</feature>
<protein>
    <recommendedName>
        <fullName evidence="3 14">DNA ligase</fullName>
        <ecNumber evidence="2 14">6.5.1.2</ecNumber>
    </recommendedName>
    <alternativeName>
        <fullName evidence="14">Polydeoxyribonucleotide synthase [NAD(+)]</fullName>
    </alternativeName>
</protein>
<dbReference type="InterPro" id="IPR013840">
    <property type="entry name" value="DNAligase_N"/>
</dbReference>
<dbReference type="GO" id="GO:0005829">
    <property type="term" value="C:cytosol"/>
    <property type="evidence" value="ECO:0007669"/>
    <property type="project" value="TreeGrafter"/>
</dbReference>
<keyword evidence="7 14" id="KW-0227">DNA damage</keyword>
<dbReference type="Gene3D" id="1.10.287.610">
    <property type="entry name" value="Helix hairpin bin"/>
    <property type="match status" value="1"/>
</dbReference>
<dbReference type="RefSeq" id="WP_146512418.1">
    <property type="nucleotide sequence ID" value="NZ_SIHI01000066.1"/>
</dbReference>
<evidence type="ECO:0000256" key="10">
    <source>
        <dbReference type="ARBA" id="ARBA00023027"/>
    </source>
</evidence>
<feature type="binding site" evidence="14">
    <location>
        <begin position="82"/>
        <end position="83"/>
    </location>
    <ligand>
        <name>NAD(+)</name>
        <dbReference type="ChEBI" id="CHEBI:57540"/>
    </ligand>
</feature>